<organism evidence="8 9">
    <name type="scientific">Shouchella lehensis G1</name>
    <dbReference type="NCBI Taxonomy" id="1246626"/>
    <lineage>
        <taxon>Bacteria</taxon>
        <taxon>Bacillati</taxon>
        <taxon>Bacillota</taxon>
        <taxon>Bacilli</taxon>
        <taxon>Bacillales</taxon>
        <taxon>Bacillaceae</taxon>
        <taxon>Shouchella</taxon>
    </lineage>
</organism>
<dbReference type="RefSeq" id="WP_038482666.1">
    <property type="nucleotide sequence ID" value="NZ_CP003923.1"/>
</dbReference>
<keyword evidence="9" id="KW-1185">Reference proteome</keyword>
<evidence type="ECO:0000256" key="5">
    <source>
        <dbReference type="ARBA" id="ARBA00093765"/>
    </source>
</evidence>
<comment type="similarity">
    <text evidence="6">Belongs to the bacillales FliT family.</text>
</comment>
<keyword evidence="4" id="KW-0143">Chaperone</keyword>
<keyword evidence="3" id="KW-1005">Bacterial flagellum biogenesis</keyword>
<gene>
    <name evidence="8" type="ORF">BleG1_3042</name>
</gene>
<dbReference type="AlphaFoldDB" id="A0A060LWG4"/>
<dbReference type="Pfam" id="PF05400">
    <property type="entry name" value="FliT"/>
    <property type="match status" value="1"/>
</dbReference>
<evidence type="ECO:0000313" key="9">
    <source>
        <dbReference type="Proteomes" id="UP000027142"/>
    </source>
</evidence>
<evidence type="ECO:0000256" key="6">
    <source>
        <dbReference type="ARBA" id="ARBA00093785"/>
    </source>
</evidence>
<dbReference type="STRING" id="1246626.BleG1_3042"/>
<evidence type="ECO:0000256" key="3">
    <source>
        <dbReference type="ARBA" id="ARBA00022795"/>
    </source>
</evidence>
<evidence type="ECO:0000256" key="7">
    <source>
        <dbReference type="ARBA" id="ARBA00093797"/>
    </source>
</evidence>
<dbReference type="Proteomes" id="UP000027142">
    <property type="component" value="Chromosome"/>
</dbReference>
<name>A0A060LWG4_9BACI</name>
<reference evidence="8 9" key="1">
    <citation type="journal article" date="2014" name="Gene">
        <title>A comparative genomic analysis of the alkalitolerant soil bacterium Bacillus lehensis G1.</title>
        <authorList>
            <person name="Noor Y.M."/>
            <person name="Samsulrizal N.H."/>
            <person name="Jema'on N.A."/>
            <person name="Low K.O."/>
            <person name="Ramli A.N."/>
            <person name="Alias N.I."/>
            <person name="Damis S.I."/>
            <person name="Fuzi S.F."/>
            <person name="Isa M.N."/>
            <person name="Murad A.M."/>
            <person name="Raih M.F."/>
            <person name="Bakar F.D."/>
            <person name="Najimudin N."/>
            <person name="Mahadi N.M."/>
            <person name="Illias R.M."/>
        </authorList>
    </citation>
    <scope>NUCLEOTIDE SEQUENCE [LARGE SCALE GENOMIC DNA]</scope>
    <source>
        <strain evidence="8 9">G1</strain>
    </source>
</reference>
<dbReference type="HOGENOM" id="CLU_2116105_0_0_9"/>
<sequence length="114" mass="13269">MTVMPNPLSLITKTLLTHLETGLPSEDDQRDAYIDQVMQLLNERQQLIEHLSIDEIKSGFLQDEEKQINEFLGTQRTEIKQDIQRFTKQKDGRHKYQRTYASTQAGVFLDKTST</sequence>
<dbReference type="OrthoDB" id="2353131at2"/>
<dbReference type="PATRIC" id="fig|1246626.3.peg.3034"/>
<evidence type="ECO:0000256" key="2">
    <source>
        <dbReference type="ARBA" id="ARBA00022490"/>
    </source>
</evidence>
<proteinExistence type="inferred from homology"/>
<evidence type="ECO:0000313" key="8">
    <source>
        <dbReference type="EMBL" id="AIC95606.1"/>
    </source>
</evidence>
<evidence type="ECO:0000256" key="4">
    <source>
        <dbReference type="ARBA" id="ARBA00023186"/>
    </source>
</evidence>
<accession>A0A060LWG4</accession>
<dbReference type="EMBL" id="CP003923">
    <property type="protein sequence ID" value="AIC95606.1"/>
    <property type="molecule type" value="Genomic_DNA"/>
</dbReference>
<keyword evidence="2" id="KW-0963">Cytoplasm</keyword>
<dbReference type="KEGG" id="ble:BleG1_3042"/>
<comment type="function">
    <text evidence="5">May act as an export chaperone for the filament capping protein FliD.</text>
</comment>
<protein>
    <recommendedName>
        <fullName evidence="7">Flagellar protein FliT</fullName>
    </recommendedName>
</protein>
<comment type="subcellular location">
    <subcellularLocation>
        <location evidence="1">Cytoplasm</location>
        <location evidence="1">Cytosol</location>
    </subcellularLocation>
</comment>
<dbReference type="InterPro" id="IPR008622">
    <property type="entry name" value="FliT"/>
</dbReference>
<evidence type="ECO:0000256" key="1">
    <source>
        <dbReference type="ARBA" id="ARBA00004514"/>
    </source>
</evidence>